<dbReference type="Gene3D" id="3.40.228.10">
    <property type="entry name" value="Dimethylsulfoxide Reductase, domain 2"/>
    <property type="match status" value="1"/>
</dbReference>
<keyword evidence="5" id="KW-0479">Metal-binding</keyword>
<keyword evidence="8" id="KW-0408">Iron</keyword>
<gene>
    <name evidence="11" type="ORF">Mic7113_1638</name>
</gene>
<dbReference type="RefSeq" id="WP_015181665.1">
    <property type="nucleotide sequence ID" value="NC_019738.1"/>
</dbReference>
<dbReference type="Gene3D" id="2.40.40.20">
    <property type="match status" value="1"/>
</dbReference>
<keyword evidence="12" id="KW-1185">Reference proteome</keyword>
<evidence type="ECO:0000256" key="2">
    <source>
        <dbReference type="ARBA" id="ARBA00004196"/>
    </source>
</evidence>
<dbReference type="Pfam" id="PF04879">
    <property type="entry name" value="Molybdop_Fe4S4"/>
    <property type="match status" value="1"/>
</dbReference>
<name>K9WCM8_9CYAN</name>
<comment type="cofactor">
    <cofactor evidence="1">
        <name>[4Fe-4S] cluster</name>
        <dbReference type="ChEBI" id="CHEBI:49883"/>
    </cofactor>
</comment>
<evidence type="ECO:0000313" key="12">
    <source>
        <dbReference type="Proteomes" id="UP000010471"/>
    </source>
</evidence>
<dbReference type="AlphaFoldDB" id="K9WCM8"/>
<keyword evidence="7" id="KW-0560">Oxidoreductase</keyword>
<evidence type="ECO:0000256" key="3">
    <source>
        <dbReference type="ARBA" id="ARBA00010312"/>
    </source>
</evidence>
<evidence type="ECO:0000256" key="9">
    <source>
        <dbReference type="ARBA" id="ARBA00023014"/>
    </source>
</evidence>
<feature type="domain" description="4Fe-4S Mo/W bis-MGD-type" evidence="10">
    <location>
        <begin position="70"/>
        <end position="126"/>
    </location>
</feature>
<dbReference type="OrthoDB" id="9803192at2"/>
<dbReference type="InterPro" id="IPR019546">
    <property type="entry name" value="TAT_signal_bac_arc"/>
</dbReference>
<dbReference type="KEGG" id="mic:Mic7113_1638"/>
<reference evidence="11 12" key="1">
    <citation type="submission" date="2012-06" db="EMBL/GenBank/DDBJ databases">
        <title>Finished chromosome of genome of Microcoleus sp. PCC 7113.</title>
        <authorList>
            <consortium name="US DOE Joint Genome Institute"/>
            <person name="Gugger M."/>
            <person name="Coursin T."/>
            <person name="Rippka R."/>
            <person name="Tandeau De Marsac N."/>
            <person name="Huntemann M."/>
            <person name="Wei C.-L."/>
            <person name="Han J."/>
            <person name="Detter J.C."/>
            <person name="Han C."/>
            <person name="Tapia R."/>
            <person name="Chen A."/>
            <person name="Kyrpides N."/>
            <person name="Mavromatis K."/>
            <person name="Markowitz V."/>
            <person name="Szeto E."/>
            <person name="Ivanova N."/>
            <person name="Pagani I."/>
            <person name="Pati A."/>
            <person name="Goodwin L."/>
            <person name="Nordberg H.P."/>
            <person name="Cantor M.N."/>
            <person name="Hua S.X."/>
            <person name="Woyke T."/>
            <person name="Kerfeld C.A."/>
        </authorList>
    </citation>
    <scope>NUCLEOTIDE SEQUENCE [LARGE SCALE GENOMIC DNA]</scope>
    <source>
        <strain evidence="11 12">PCC 7113</strain>
    </source>
</reference>
<evidence type="ECO:0000256" key="4">
    <source>
        <dbReference type="ARBA" id="ARBA00022485"/>
    </source>
</evidence>
<keyword evidence="4" id="KW-0004">4Fe-4S</keyword>
<dbReference type="HOGENOM" id="CLU_000422_1_0_3"/>
<dbReference type="PANTHER" id="PTHR43598">
    <property type="entry name" value="TUNGSTEN-CONTAINING FORMYLMETHANOFURAN DEHYDROGENASE 2 SUBUNIT B"/>
    <property type="match status" value="1"/>
</dbReference>
<dbReference type="GO" id="GO:0051539">
    <property type="term" value="F:4 iron, 4 sulfur cluster binding"/>
    <property type="evidence" value="ECO:0007669"/>
    <property type="project" value="UniProtKB-KW"/>
</dbReference>
<dbReference type="SUPFAM" id="SSF53706">
    <property type="entry name" value="Formate dehydrogenase/DMSO reductase, domains 1-3"/>
    <property type="match status" value="1"/>
</dbReference>
<keyword evidence="6" id="KW-0732">Signal</keyword>
<evidence type="ECO:0000313" key="11">
    <source>
        <dbReference type="EMBL" id="AFZ17509.1"/>
    </source>
</evidence>
<dbReference type="InterPro" id="IPR009010">
    <property type="entry name" value="Asp_de-COase-like_dom_sf"/>
</dbReference>
<dbReference type="PROSITE" id="PS51318">
    <property type="entry name" value="TAT"/>
    <property type="match status" value="1"/>
</dbReference>
<evidence type="ECO:0000256" key="8">
    <source>
        <dbReference type="ARBA" id="ARBA00023004"/>
    </source>
</evidence>
<dbReference type="SMART" id="SM00926">
    <property type="entry name" value="Molybdop_Fe4S4"/>
    <property type="match status" value="1"/>
</dbReference>
<dbReference type="GO" id="GO:0016491">
    <property type="term" value="F:oxidoreductase activity"/>
    <property type="evidence" value="ECO:0007669"/>
    <property type="project" value="UniProtKB-KW"/>
</dbReference>
<dbReference type="PATRIC" id="fig|1173027.3.peg.1813"/>
<dbReference type="Gene3D" id="2.20.25.90">
    <property type="entry name" value="ADC-like domains"/>
    <property type="match status" value="1"/>
</dbReference>
<evidence type="ECO:0000256" key="6">
    <source>
        <dbReference type="ARBA" id="ARBA00022729"/>
    </source>
</evidence>
<dbReference type="Gene3D" id="3.40.50.740">
    <property type="match status" value="1"/>
</dbReference>
<dbReference type="PROSITE" id="PS51669">
    <property type="entry name" value="4FE4S_MOW_BIS_MGD"/>
    <property type="match status" value="1"/>
</dbReference>
<dbReference type="InterPro" id="IPR006311">
    <property type="entry name" value="TAT_signal"/>
</dbReference>
<dbReference type="SUPFAM" id="SSF50692">
    <property type="entry name" value="ADC-like"/>
    <property type="match status" value="1"/>
</dbReference>
<dbReference type="GO" id="GO:0009061">
    <property type="term" value="P:anaerobic respiration"/>
    <property type="evidence" value="ECO:0007669"/>
    <property type="project" value="TreeGrafter"/>
</dbReference>
<dbReference type="EMBL" id="CP003630">
    <property type="protein sequence ID" value="AFZ17509.1"/>
    <property type="molecule type" value="Genomic_DNA"/>
</dbReference>
<dbReference type="PANTHER" id="PTHR43598:SF1">
    <property type="entry name" value="FORMATE DEHYDROGENASE-O MAJOR SUBUNIT"/>
    <property type="match status" value="1"/>
</dbReference>
<dbReference type="InterPro" id="IPR006656">
    <property type="entry name" value="Mopterin_OxRdtase"/>
</dbReference>
<organism evidence="11 12">
    <name type="scientific">Allocoleopsis franciscana PCC 7113</name>
    <dbReference type="NCBI Taxonomy" id="1173027"/>
    <lineage>
        <taxon>Bacteria</taxon>
        <taxon>Bacillati</taxon>
        <taxon>Cyanobacteriota</taxon>
        <taxon>Cyanophyceae</taxon>
        <taxon>Coleofasciculales</taxon>
        <taxon>Coleofasciculaceae</taxon>
        <taxon>Allocoleopsis</taxon>
        <taxon>Allocoleopsis franciscana</taxon>
    </lineage>
</organism>
<dbReference type="InterPro" id="IPR006963">
    <property type="entry name" value="Mopterin_OxRdtase_4Fe-4S_dom"/>
</dbReference>
<proteinExistence type="inferred from homology"/>
<dbReference type="Pfam" id="PF00384">
    <property type="entry name" value="Molybdopterin"/>
    <property type="match status" value="1"/>
</dbReference>
<dbReference type="Pfam" id="PF01568">
    <property type="entry name" value="Molydop_binding"/>
    <property type="match status" value="1"/>
</dbReference>
<dbReference type="GO" id="GO:0009055">
    <property type="term" value="F:electron transfer activity"/>
    <property type="evidence" value="ECO:0007669"/>
    <property type="project" value="TreeGrafter"/>
</dbReference>
<dbReference type="NCBIfam" id="TIGR01409">
    <property type="entry name" value="TAT_signal_seq"/>
    <property type="match status" value="1"/>
</dbReference>
<sequence>MKSKDKKKVSRQGVSRRGFLKGAAIGAAAVTGADLLKGQAEAKEDGYYPATTSPSAEFDFTQKSGALQPDAIIDSACQFCNSLCRLKVHVKDGRIIDVLGEPDDPVQSGGFCVKGPMMTQLVYNRFRLKSPMKRVSGEKGSPDSKFEPISWDEALGTIATKFLALRDAGEVRAICASQQRFAIANKTSGRMPRGTGSVIGRFFTLLGSPNDTDVGPVCNDAGGNALAWTFGLGNFTNGYGKDGATGKEDLGAAKYFLFLGTNQAETHPVTFAYLLRSRAQTKAKLIVIDPRLTPTGAQADEWIAPKPHTDQALVLAMLHHILDKNLHDAAFVQKWVLGFEELKTHLVKQGYTPEWAETITGVPAGKIRQIAEEYARTKPAAIFCNAGISHQLNAFDTYRTLAFLAAVTGNIGVNGGGCNFMHNTWPGGLNLPAIEGNPPKKDVALPVGPDYFAESILTGKPYRLKAIATAGNPLVSSANTRQVKEAYRQLEFYVYTGLFMEESAYYADIILPVCSGFEMETVYMRRDDRAIRWQKQAVPRVGESKPDWEIWIDLAHAMAKLDKKNPPAYWTENFPLEWKDYRNLWATFVKNTPGMGGMTQERMEKRAEPLRWPCPSLDHPGVSTLYLDHPSWYQVVKGLGIRNADTASQDSDANRGVTATSGNQGKRFLTPSGKVEIYTSELEKKLAVAGHAALPIFYTHPEVTGKNPTIEYSKEFVQNPINPQALTQKVKLGGISSGEVHQEYPLMGMIGRPSVVHFHTVTQWTYTGKQMNGIRLVQIHPKVAQRVGIKNGDAIAVESPRGSITGTAQIWEGIREDTIFVPHTFGPMQKMAEELGTPYYEAANTLVDDQYYDNLSGQQAYKCFACRVRKA</sequence>
<comment type="subcellular location">
    <subcellularLocation>
        <location evidence="2">Cell envelope</location>
    </subcellularLocation>
</comment>
<protein>
    <submittedName>
        <fullName evidence="11">Anaerobic dehydrogenase, typically selenocysteine-containing</fullName>
    </submittedName>
</protein>
<dbReference type="eggNOG" id="COG0243">
    <property type="taxonomic scope" value="Bacteria"/>
</dbReference>
<dbReference type="GO" id="GO:0030151">
    <property type="term" value="F:molybdenum ion binding"/>
    <property type="evidence" value="ECO:0007669"/>
    <property type="project" value="TreeGrafter"/>
</dbReference>
<dbReference type="InterPro" id="IPR006657">
    <property type="entry name" value="MoPterin_dinucl-bd_dom"/>
</dbReference>
<evidence type="ECO:0000256" key="5">
    <source>
        <dbReference type="ARBA" id="ARBA00022723"/>
    </source>
</evidence>
<comment type="similarity">
    <text evidence="3">Belongs to the prokaryotic molybdopterin-containing oxidoreductase family.</text>
</comment>
<evidence type="ECO:0000256" key="1">
    <source>
        <dbReference type="ARBA" id="ARBA00001966"/>
    </source>
</evidence>
<keyword evidence="9" id="KW-0411">Iron-sulfur</keyword>
<dbReference type="GO" id="GO:0043546">
    <property type="term" value="F:molybdopterin cofactor binding"/>
    <property type="evidence" value="ECO:0007669"/>
    <property type="project" value="InterPro"/>
</dbReference>
<dbReference type="GO" id="GO:0030313">
    <property type="term" value="C:cell envelope"/>
    <property type="evidence" value="ECO:0007669"/>
    <property type="project" value="UniProtKB-SubCell"/>
</dbReference>
<evidence type="ECO:0000259" key="10">
    <source>
        <dbReference type="PROSITE" id="PS51669"/>
    </source>
</evidence>
<dbReference type="Proteomes" id="UP000010471">
    <property type="component" value="Chromosome"/>
</dbReference>
<dbReference type="STRING" id="1173027.Mic7113_1638"/>
<accession>K9WCM8</accession>
<evidence type="ECO:0000256" key="7">
    <source>
        <dbReference type="ARBA" id="ARBA00023002"/>
    </source>
</evidence>